<proteinExistence type="predicted"/>
<dbReference type="RefSeq" id="WP_115030666.1">
    <property type="nucleotide sequence ID" value="NZ_JAAFNO010000001.1"/>
</dbReference>
<dbReference type="Gene3D" id="3.40.50.150">
    <property type="entry name" value="Vaccinia Virus protein VP39"/>
    <property type="match status" value="1"/>
</dbReference>
<gene>
    <name evidence="2" type="primary">smtA</name>
    <name evidence="2" type="ORF">NCTC7915_01253</name>
</gene>
<feature type="domain" description="Methyltransferase type 11" evidence="1">
    <location>
        <begin position="43"/>
        <end position="141"/>
    </location>
</feature>
<dbReference type="Proteomes" id="UP000254118">
    <property type="component" value="Unassembled WGS sequence"/>
</dbReference>
<dbReference type="Pfam" id="PF08241">
    <property type="entry name" value="Methyltransf_11"/>
    <property type="match status" value="1"/>
</dbReference>
<keyword evidence="2" id="KW-0808">Transferase</keyword>
<evidence type="ECO:0000313" key="2">
    <source>
        <dbReference type="EMBL" id="STD09888.1"/>
    </source>
</evidence>
<dbReference type="GO" id="GO:0032259">
    <property type="term" value="P:methylation"/>
    <property type="evidence" value="ECO:0007669"/>
    <property type="project" value="UniProtKB-KW"/>
</dbReference>
<evidence type="ECO:0000259" key="1">
    <source>
        <dbReference type="Pfam" id="PF08241"/>
    </source>
</evidence>
<keyword evidence="2" id="KW-0489">Methyltransferase</keyword>
<dbReference type="PANTHER" id="PTHR43861">
    <property type="entry name" value="TRANS-ACONITATE 2-METHYLTRANSFERASE-RELATED"/>
    <property type="match status" value="1"/>
</dbReference>
<dbReference type="InterPro" id="IPR013216">
    <property type="entry name" value="Methyltransf_11"/>
</dbReference>
<accession>A0AA46BNC9</accession>
<dbReference type="GO" id="GO:0008757">
    <property type="term" value="F:S-adenosylmethionine-dependent methyltransferase activity"/>
    <property type="evidence" value="ECO:0007669"/>
    <property type="project" value="InterPro"/>
</dbReference>
<organism evidence="2 3">
    <name type="scientific">Dermatophilus congolensis</name>
    <dbReference type="NCBI Taxonomy" id="1863"/>
    <lineage>
        <taxon>Bacteria</taxon>
        <taxon>Bacillati</taxon>
        <taxon>Actinomycetota</taxon>
        <taxon>Actinomycetes</taxon>
        <taxon>Micrococcales</taxon>
        <taxon>Dermatophilaceae</taxon>
        <taxon>Dermatophilus</taxon>
    </lineage>
</organism>
<comment type="caution">
    <text evidence="2">The sequence shown here is derived from an EMBL/GenBank/DDBJ whole genome shotgun (WGS) entry which is preliminary data.</text>
</comment>
<protein>
    <submittedName>
        <fullName evidence="2">S-adenosyl-L-methionine-dependent methyltransferase</fullName>
    </submittedName>
</protein>
<name>A0AA46BNC9_9MICO</name>
<dbReference type="SUPFAM" id="SSF53335">
    <property type="entry name" value="S-adenosyl-L-methionine-dependent methyltransferases"/>
    <property type="match status" value="1"/>
</dbReference>
<sequence length="263" mass="27170">MAEEASELTPLGESPARSSAVWEAVTASLRSRAQAVGRPLRILDFGGGAGGLAVPLARRGYEITVVDPSPNALASLTQRAQEVGGLENITAVQGDVDSLSQIVPAAGVDAVLCHGVLEHVEAPADAVAELARVLTHGGVLSLTVAQRVGAVMSRALSGRFEQARQVLLSEDGRWGEKDPLRRRFDAAEIAELLAGSGLEIVDAEGVRVFEGLVPAALVSSDAERESLRALERAVAGHPASAHLAHIGASLHVLASKAAIDSGQ</sequence>
<evidence type="ECO:0000313" key="3">
    <source>
        <dbReference type="Proteomes" id="UP000254118"/>
    </source>
</evidence>
<reference evidence="2 3" key="1">
    <citation type="submission" date="2018-06" db="EMBL/GenBank/DDBJ databases">
        <authorList>
            <consortium name="Pathogen Informatics"/>
            <person name="Doyle S."/>
        </authorList>
    </citation>
    <scope>NUCLEOTIDE SEQUENCE [LARGE SCALE GENOMIC DNA]</scope>
    <source>
        <strain evidence="2 3">NCTC7915</strain>
    </source>
</reference>
<dbReference type="EMBL" id="UFYA01000001">
    <property type="protein sequence ID" value="STD09888.1"/>
    <property type="molecule type" value="Genomic_DNA"/>
</dbReference>
<dbReference type="CDD" id="cd02440">
    <property type="entry name" value="AdoMet_MTases"/>
    <property type="match status" value="1"/>
</dbReference>
<dbReference type="InterPro" id="IPR029063">
    <property type="entry name" value="SAM-dependent_MTases_sf"/>
</dbReference>
<dbReference type="AlphaFoldDB" id="A0AA46BNC9"/>